<reference evidence="3" key="1">
    <citation type="submission" date="2020-02" db="EMBL/GenBank/DDBJ databases">
        <authorList>
            <person name="Meier V. D."/>
        </authorList>
    </citation>
    <scope>NUCLEOTIDE SEQUENCE</scope>
    <source>
        <strain evidence="3">AVDCRST_MAG31</strain>
    </source>
</reference>
<feature type="region of interest" description="Disordered" evidence="1">
    <location>
        <begin position="31"/>
        <end position="109"/>
    </location>
</feature>
<protein>
    <submittedName>
        <fullName evidence="3">Uncharacterized protein</fullName>
    </submittedName>
</protein>
<feature type="compositionally biased region" description="Polar residues" evidence="1">
    <location>
        <begin position="43"/>
        <end position="55"/>
    </location>
</feature>
<feature type="compositionally biased region" description="Acidic residues" evidence="1">
    <location>
        <begin position="79"/>
        <end position="90"/>
    </location>
</feature>
<feature type="signal peptide" evidence="2">
    <location>
        <begin position="1"/>
        <end position="26"/>
    </location>
</feature>
<keyword evidence="2" id="KW-0732">Signal</keyword>
<name>A0A6J4THG1_9SPHN</name>
<evidence type="ECO:0000256" key="2">
    <source>
        <dbReference type="SAM" id="SignalP"/>
    </source>
</evidence>
<gene>
    <name evidence="3" type="ORF">AVDCRST_MAG31-1737</name>
</gene>
<organism evidence="3">
    <name type="scientific">uncultured Sphingomonas sp</name>
    <dbReference type="NCBI Taxonomy" id="158754"/>
    <lineage>
        <taxon>Bacteria</taxon>
        <taxon>Pseudomonadati</taxon>
        <taxon>Pseudomonadota</taxon>
        <taxon>Alphaproteobacteria</taxon>
        <taxon>Sphingomonadales</taxon>
        <taxon>Sphingomonadaceae</taxon>
        <taxon>Sphingomonas</taxon>
        <taxon>environmental samples</taxon>
    </lineage>
</organism>
<evidence type="ECO:0000256" key="1">
    <source>
        <dbReference type="SAM" id="MobiDB-lite"/>
    </source>
</evidence>
<dbReference type="EMBL" id="CADCWA010000133">
    <property type="protein sequence ID" value="CAA9523452.1"/>
    <property type="molecule type" value="Genomic_DNA"/>
</dbReference>
<accession>A0A6J4THG1</accession>
<feature type="compositionally biased region" description="Basic and acidic residues" evidence="1">
    <location>
        <begin position="59"/>
        <end position="70"/>
    </location>
</feature>
<sequence length="606" mass="64384">MSPVTSRAKLFLAGGAALALALPALAQEVLLPPGFGNEPASAPETQNQQTPGNSVTPAPRRETPRPRPRPDAPPGEPMEVAEGELVEGEELPPPPPPVEIPDESRRDPRFAGAIDPVAWGFGQQPWGSANGDFLSELMRRQSTPLPSRWLHMTLRNALLARGEAPPQVHPVDWAAERAWLLLRMGEAAAARMVVSAVDVDNFTPKMTQVAVQSALANADPAGLCPLRAGGLGEVEPRILPLTDAMCAALEGESASAAAQIDQARRRGRVRGIDLVLAQKVVGAGADTSRAVTVEWEPVDYLTSWRFGLATATGAVPPDRLMERAAPQVRAWQARAPLLSVEQRLPAARYAAGLGVLSSGALNELYALIYDATDASDLPGTDAWRLRTAVLGRDRGARLGAMRQLWEAGDGELEREATRALLAFAATRVQPDPELGRDAPELIASMLAGGYDRQAAGWAAAVGQMDDEPADRAWAMLALGTTSDAVDVSFGRIDSFIGRDGSRDRQRSKLLVAGLAATGRIDTATAARLDERHELGLGRTSVWSRIADDAGRRRQAGSAVLLAAIGMQAPSFAQVPAAQLFHGLSAMRRSGLDYAARMIAAEALART</sequence>
<feature type="chain" id="PRO_5026998744" evidence="2">
    <location>
        <begin position="27"/>
        <end position="606"/>
    </location>
</feature>
<proteinExistence type="predicted"/>
<evidence type="ECO:0000313" key="3">
    <source>
        <dbReference type="EMBL" id="CAA9523452.1"/>
    </source>
</evidence>
<dbReference type="AlphaFoldDB" id="A0A6J4THG1"/>